<dbReference type="RefSeq" id="WP_139088582.1">
    <property type="nucleotide sequence ID" value="NZ_VDFR01000069.1"/>
</dbReference>
<name>A0A5C4MK31_9ACTN</name>
<evidence type="ECO:0000313" key="3">
    <source>
        <dbReference type="Proteomes" id="UP000306740"/>
    </source>
</evidence>
<dbReference type="EMBL" id="VDFR01000069">
    <property type="protein sequence ID" value="TNC45145.1"/>
    <property type="molecule type" value="Genomic_DNA"/>
</dbReference>
<proteinExistence type="predicted"/>
<sequence length="142" mass="15529">MSRSASLVFAVVWTGMLWVVRDRLPDMVWTFLLVLAVFWVARAGARVLEGVVGQAPQPAGPVTVYVDDWGDRPEEVVQEARRLGCDLHPRILERNGPTRVAVAIRISEETANTLAASLPALGADVSLRWGGRGDPPSSDYHL</sequence>
<gene>
    <name evidence="2" type="ORF">FHE65_15095</name>
    <name evidence="1" type="ORF">FHE65_35350</name>
</gene>
<dbReference type="Proteomes" id="UP000306740">
    <property type="component" value="Unassembled WGS sequence"/>
</dbReference>
<evidence type="ECO:0000313" key="1">
    <source>
        <dbReference type="EMBL" id="TNC24790.1"/>
    </source>
</evidence>
<comment type="caution">
    <text evidence="2">The sequence shown here is derived from an EMBL/GenBank/DDBJ whole genome shotgun (WGS) entry which is preliminary data.</text>
</comment>
<reference evidence="2 3" key="1">
    <citation type="submission" date="2019-05" db="EMBL/GenBank/DDBJ databases">
        <title>Mumia sp. nov., isolated from the intestinal contents of plateau pika (Ochotona curzoniae) in the Qinghai-Tibet plateau of China.</title>
        <authorList>
            <person name="Tian Z."/>
        </authorList>
    </citation>
    <scope>NUCLEOTIDE SEQUENCE [LARGE SCALE GENOMIC DNA]</scope>
    <source>
        <strain evidence="3">527</strain>
        <strain evidence="2">Z527</strain>
    </source>
</reference>
<dbReference type="OrthoDB" id="5023859at2"/>
<evidence type="ECO:0000313" key="2">
    <source>
        <dbReference type="EMBL" id="TNC45145.1"/>
    </source>
</evidence>
<organism evidence="2 3">
    <name type="scientific">Mumia zhuanghuii</name>
    <dbReference type="NCBI Taxonomy" id="2585211"/>
    <lineage>
        <taxon>Bacteria</taxon>
        <taxon>Bacillati</taxon>
        <taxon>Actinomycetota</taxon>
        <taxon>Actinomycetes</taxon>
        <taxon>Propionibacteriales</taxon>
        <taxon>Nocardioidaceae</taxon>
        <taxon>Mumia</taxon>
    </lineage>
</organism>
<accession>A0A5C4MK31</accession>
<dbReference type="EMBL" id="VDFR01000257">
    <property type="protein sequence ID" value="TNC24790.1"/>
    <property type="molecule type" value="Genomic_DNA"/>
</dbReference>
<dbReference type="AlphaFoldDB" id="A0A5C4MK31"/>
<protein>
    <submittedName>
        <fullName evidence="2">Uncharacterized protein</fullName>
    </submittedName>
</protein>